<dbReference type="EMBL" id="MSFO01000001">
    <property type="protein sequence ID" value="PLB54260.1"/>
    <property type="molecule type" value="Genomic_DNA"/>
</dbReference>
<protein>
    <submittedName>
        <fullName evidence="2">Uncharacterized protein</fullName>
    </submittedName>
</protein>
<keyword evidence="1" id="KW-0812">Transmembrane</keyword>
<feature type="transmembrane region" description="Helical" evidence="1">
    <location>
        <begin position="78"/>
        <end position="100"/>
    </location>
</feature>
<keyword evidence="1" id="KW-0472">Membrane</keyword>
<dbReference type="Proteomes" id="UP000234275">
    <property type="component" value="Unassembled WGS sequence"/>
</dbReference>
<feature type="transmembrane region" description="Helical" evidence="1">
    <location>
        <begin position="120"/>
        <end position="143"/>
    </location>
</feature>
<proteinExistence type="predicted"/>
<comment type="caution">
    <text evidence="2">The sequence shown here is derived from an EMBL/GenBank/DDBJ whole genome shotgun (WGS) entry which is preliminary data.</text>
</comment>
<dbReference type="GeneID" id="36550037"/>
<organism evidence="2 3">
    <name type="scientific">Aspergillus steynii IBT 23096</name>
    <dbReference type="NCBI Taxonomy" id="1392250"/>
    <lineage>
        <taxon>Eukaryota</taxon>
        <taxon>Fungi</taxon>
        <taxon>Dikarya</taxon>
        <taxon>Ascomycota</taxon>
        <taxon>Pezizomycotina</taxon>
        <taxon>Eurotiomycetes</taxon>
        <taxon>Eurotiomycetidae</taxon>
        <taxon>Eurotiales</taxon>
        <taxon>Aspergillaceae</taxon>
        <taxon>Aspergillus</taxon>
        <taxon>Aspergillus subgen. Circumdati</taxon>
    </lineage>
</organism>
<evidence type="ECO:0000313" key="3">
    <source>
        <dbReference type="Proteomes" id="UP000234275"/>
    </source>
</evidence>
<sequence length="195" mass="21455">MRPGSSSSRYWVLRIGRSPAKYGPKDKGEVTLGYYLLGAILRGGESVLSASALCYWLRSFPSLYYLSGFRRHWHLVPLGISSSAIPWSVFLFLLYCHYAMLLPTSDEFNHHGEFISRAGGGALALSGGTLARGATAASVIGTWKIRSARMIRAKSHVLRASDFPRTVFPMNEKYPAILPHPGPGQTGPGHRCVFR</sequence>
<gene>
    <name evidence="2" type="ORF">P170DRAFT_11721</name>
</gene>
<name>A0A2I2GN32_9EURO</name>
<reference evidence="2 3" key="1">
    <citation type="submission" date="2016-12" db="EMBL/GenBank/DDBJ databases">
        <title>The genomes of Aspergillus section Nigri reveals drivers in fungal speciation.</title>
        <authorList>
            <consortium name="DOE Joint Genome Institute"/>
            <person name="Vesth T.C."/>
            <person name="Nybo J."/>
            <person name="Theobald S."/>
            <person name="Brandl J."/>
            <person name="Frisvad J.C."/>
            <person name="Nielsen K.F."/>
            <person name="Lyhne E.K."/>
            <person name="Kogle M.E."/>
            <person name="Kuo A."/>
            <person name="Riley R."/>
            <person name="Clum A."/>
            <person name="Nolan M."/>
            <person name="Lipzen A."/>
            <person name="Salamov A."/>
            <person name="Henrissat B."/>
            <person name="Wiebenga A."/>
            <person name="De Vries R.P."/>
            <person name="Grigoriev I.V."/>
            <person name="Mortensen U.H."/>
            <person name="Andersen M.R."/>
            <person name="Baker S.E."/>
        </authorList>
    </citation>
    <scope>NUCLEOTIDE SEQUENCE [LARGE SCALE GENOMIC DNA]</scope>
    <source>
        <strain evidence="2 3">IBT 23096</strain>
    </source>
</reference>
<evidence type="ECO:0000256" key="1">
    <source>
        <dbReference type="SAM" id="Phobius"/>
    </source>
</evidence>
<keyword evidence="1" id="KW-1133">Transmembrane helix</keyword>
<keyword evidence="3" id="KW-1185">Reference proteome</keyword>
<dbReference type="RefSeq" id="XP_024709562.1">
    <property type="nucleotide sequence ID" value="XM_024842342.1"/>
</dbReference>
<dbReference type="AlphaFoldDB" id="A0A2I2GN32"/>
<accession>A0A2I2GN32</accession>
<dbReference type="VEuPathDB" id="FungiDB:P170DRAFT_11721"/>
<evidence type="ECO:0000313" key="2">
    <source>
        <dbReference type="EMBL" id="PLB54260.1"/>
    </source>
</evidence>